<accession>A0A4R6QMM0</accession>
<dbReference type="PANTHER" id="PTHR16305">
    <property type="entry name" value="TESTICULAR SOLUBLE ADENYLYL CYCLASE"/>
    <property type="match status" value="1"/>
</dbReference>
<evidence type="ECO:0000259" key="3">
    <source>
        <dbReference type="SMART" id="SM01043"/>
    </source>
</evidence>
<evidence type="ECO:0000313" key="5">
    <source>
        <dbReference type="Proteomes" id="UP000295361"/>
    </source>
</evidence>
<dbReference type="GO" id="GO:0004016">
    <property type="term" value="F:adenylate cyclase activity"/>
    <property type="evidence" value="ECO:0007669"/>
    <property type="project" value="TreeGrafter"/>
</dbReference>
<dbReference type="AlphaFoldDB" id="A0A4R6QMM0"/>
<comment type="caution">
    <text evidence="4">The sequence shown here is derived from an EMBL/GenBank/DDBJ whole genome shotgun (WGS) entry which is preliminary data.</text>
</comment>
<dbReference type="Proteomes" id="UP000295361">
    <property type="component" value="Unassembled WGS sequence"/>
</dbReference>
<dbReference type="GO" id="GO:0005737">
    <property type="term" value="C:cytoplasm"/>
    <property type="evidence" value="ECO:0007669"/>
    <property type="project" value="TreeGrafter"/>
</dbReference>
<evidence type="ECO:0000256" key="2">
    <source>
        <dbReference type="ARBA" id="ARBA00022840"/>
    </source>
</evidence>
<organism evidence="4 5">
    <name type="scientific">Roseateles toxinivorans</name>
    <dbReference type="NCBI Taxonomy" id="270368"/>
    <lineage>
        <taxon>Bacteria</taxon>
        <taxon>Pseudomonadati</taxon>
        <taxon>Pseudomonadota</taxon>
        <taxon>Betaproteobacteria</taxon>
        <taxon>Burkholderiales</taxon>
        <taxon>Sphaerotilaceae</taxon>
        <taxon>Roseateles</taxon>
    </lineage>
</organism>
<dbReference type="PANTHER" id="PTHR16305:SF35">
    <property type="entry name" value="TRANSCRIPTIONAL ACTIVATOR DOMAIN"/>
    <property type="match status" value="1"/>
</dbReference>
<sequence>MLHLRLLGPVQLSHGQAVVDLGVKKSLALLVLLERRGRLSRTEVTGLLWPELDESSARRNLRRELARLRDAGAPGAVLTDGDWLLPGPELRSDAAAMREALDLGQADEALALWGGPLAQGLALDDASAFDDWLAGEREIVQALRTRALVASAGALEAAGQTEAALARVQALLQDDALQEQFHRDAMRLHAACGRREAALAQYERCCELLKAELDLLPMQETRALAEALRSSAPVSLNESIASAPSRTIGVAALRAVLPDALPFVGRDAEVQWLEAAWRGGHCLLIEGEGGVGKSRLVADFIAAHGPYALVRCRPGDAEVPYAAFTRALRVLIGPSGPSPELCELPPWVVAEMARLLPELGPVPAPLRSEAERARFVEACAQGWLALAAENFDAIVLDDWHCADAASRALLAFIAERRHDGGKAGAREVLVYRPELSEGAIEALRQLRASVDARHLLLTPLPPAAVLDLVRRLSGAEAPQLFAARLGQATLGNPFFLHETLRHLMERGLLAVGSDGVWSTPFDQATQDYRELEVPASVREAVLARVQRLPTASQRVLEAAALAVEPFAPALLAPACALSELDTVLAIEQALAARLLREHETGGFAFAHDLVQQAIDAALSPERRRLVHRRLALGAEQSGAGPALIAAHHEASGDPARAVAQRIAAGDQAQRLHAQTEATAQWRQALADGPTPAQAVDLHLRLMRAERMRMLQGERDPHSTALLALIAAGHVGESQRIDVLIAVANHFVRNGLRREALDLLDGLPATISEHQQAQAMDTRAEGLRRMGQLDAALAAAQAALALPAMQGQDRADLLFTLALAEHAAGRLASAMPLAEEALALCRTLGDEGGVGRGLCMRGTFLIEMGDADGAQQALKAAVAHCTRMGFVVMRRASLYSLSASYLEQSRLGEALAVAQEGWQLQPALAQGELRLMYRTAFVGAQMGLGDLGSAWAHALPAAEEALRIAEPYPIAGVALATLELFGLLGAQELAAPLLAGVDDSTLASLPHVAKEAWLARAQFELMAGDRAAAAHSLERVAAGGAIVDPRVRERHLLMQAELALAQGDAAAALALLPGPEAASANPECRLRRLALRVQAQARRGTLDATTLALARATLAGPQAHAVAALYLLRALPGAGQLLAAHIDRLGSSLAAEPERQQAFRQRWALAA</sequence>
<dbReference type="InParanoid" id="A0A4R6QMM0"/>
<proteinExistence type="predicted"/>
<name>A0A4R6QMM0_9BURK</name>
<dbReference type="InterPro" id="IPR011990">
    <property type="entry name" value="TPR-like_helical_dom_sf"/>
</dbReference>
<dbReference type="Gene3D" id="1.25.40.10">
    <property type="entry name" value="Tetratricopeptide repeat domain"/>
    <property type="match status" value="2"/>
</dbReference>
<keyword evidence="1" id="KW-0547">Nucleotide-binding</keyword>
<dbReference type="InterPro" id="IPR005158">
    <property type="entry name" value="BTAD"/>
</dbReference>
<dbReference type="RefSeq" id="WP_133701348.1">
    <property type="nucleotide sequence ID" value="NZ_SNXS01000003.1"/>
</dbReference>
<gene>
    <name evidence="4" type="ORF">DES47_103564</name>
</gene>
<protein>
    <submittedName>
        <fullName evidence="4">AAA ATPase-like protein</fullName>
    </submittedName>
</protein>
<feature type="domain" description="Bacterial transcriptional activator" evidence="3">
    <location>
        <begin position="92"/>
        <end position="229"/>
    </location>
</feature>
<dbReference type="SUPFAM" id="SSF52540">
    <property type="entry name" value="P-loop containing nucleoside triphosphate hydrolases"/>
    <property type="match status" value="1"/>
</dbReference>
<dbReference type="OrthoDB" id="9758570at2"/>
<keyword evidence="5" id="KW-1185">Reference proteome</keyword>
<dbReference type="GO" id="GO:0005524">
    <property type="term" value="F:ATP binding"/>
    <property type="evidence" value="ECO:0007669"/>
    <property type="project" value="UniProtKB-KW"/>
</dbReference>
<keyword evidence="2" id="KW-0067">ATP-binding</keyword>
<dbReference type="EMBL" id="SNXS01000003">
    <property type="protein sequence ID" value="TDP71583.1"/>
    <property type="molecule type" value="Genomic_DNA"/>
</dbReference>
<evidence type="ECO:0000256" key="1">
    <source>
        <dbReference type="ARBA" id="ARBA00022741"/>
    </source>
</evidence>
<dbReference type="SUPFAM" id="SSF48452">
    <property type="entry name" value="TPR-like"/>
    <property type="match status" value="3"/>
</dbReference>
<dbReference type="InterPro" id="IPR027417">
    <property type="entry name" value="P-loop_NTPase"/>
</dbReference>
<dbReference type="Pfam" id="PF03704">
    <property type="entry name" value="BTAD"/>
    <property type="match status" value="1"/>
</dbReference>
<reference evidence="4 5" key="1">
    <citation type="submission" date="2019-03" db="EMBL/GenBank/DDBJ databases">
        <title>Genomic Encyclopedia of Type Strains, Phase IV (KMG-IV): sequencing the most valuable type-strain genomes for metagenomic binning, comparative biology and taxonomic classification.</title>
        <authorList>
            <person name="Goeker M."/>
        </authorList>
    </citation>
    <scope>NUCLEOTIDE SEQUENCE [LARGE SCALE GENOMIC DNA]</scope>
    <source>
        <strain evidence="4 5">DSM 16998</strain>
    </source>
</reference>
<dbReference type="SMART" id="SM01043">
    <property type="entry name" value="BTAD"/>
    <property type="match status" value="1"/>
</dbReference>
<evidence type="ECO:0000313" key="4">
    <source>
        <dbReference type="EMBL" id="TDP71583.1"/>
    </source>
</evidence>